<name>A0ABD2PZJ5_9PLAT</name>
<evidence type="ECO:0000256" key="1">
    <source>
        <dbReference type="SAM" id="MobiDB-lite"/>
    </source>
</evidence>
<dbReference type="EMBL" id="JBJKFK010001533">
    <property type="protein sequence ID" value="KAL3312840.1"/>
    <property type="molecule type" value="Genomic_DNA"/>
</dbReference>
<feature type="region of interest" description="Disordered" evidence="1">
    <location>
        <begin position="1"/>
        <end position="24"/>
    </location>
</feature>
<feature type="region of interest" description="Disordered" evidence="1">
    <location>
        <begin position="53"/>
        <end position="75"/>
    </location>
</feature>
<feature type="compositionally biased region" description="Basic and acidic residues" evidence="1">
    <location>
        <begin position="14"/>
        <end position="24"/>
    </location>
</feature>
<dbReference type="Proteomes" id="UP001626550">
    <property type="component" value="Unassembled WGS sequence"/>
</dbReference>
<proteinExistence type="predicted"/>
<comment type="caution">
    <text evidence="2">The sequence shown here is derived from an EMBL/GenBank/DDBJ whole genome shotgun (WGS) entry which is preliminary data.</text>
</comment>
<evidence type="ECO:0000313" key="2">
    <source>
        <dbReference type="EMBL" id="KAL3312840.1"/>
    </source>
</evidence>
<accession>A0ABD2PZJ5</accession>
<evidence type="ECO:0000313" key="3">
    <source>
        <dbReference type="Proteomes" id="UP001626550"/>
    </source>
</evidence>
<protein>
    <submittedName>
        <fullName evidence="2">Uncharacterized protein</fullName>
    </submittedName>
</protein>
<organism evidence="2 3">
    <name type="scientific">Cichlidogyrus casuarinus</name>
    <dbReference type="NCBI Taxonomy" id="1844966"/>
    <lineage>
        <taxon>Eukaryota</taxon>
        <taxon>Metazoa</taxon>
        <taxon>Spiralia</taxon>
        <taxon>Lophotrochozoa</taxon>
        <taxon>Platyhelminthes</taxon>
        <taxon>Monogenea</taxon>
        <taxon>Monopisthocotylea</taxon>
        <taxon>Dactylogyridea</taxon>
        <taxon>Ancyrocephalidae</taxon>
        <taxon>Cichlidogyrus</taxon>
    </lineage>
</organism>
<reference evidence="2 3" key="1">
    <citation type="submission" date="2024-11" db="EMBL/GenBank/DDBJ databases">
        <title>Adaptive evolution of stress response genes in parasites aligns with host niche diversity.</title>
        <authorList>
            <person name="Hahn C."/>
            <person name="Resl P."/>
        </authorList>
    </citation>
    <scope>NUCLEOTIDE SEQUENCE [LARGE SCALE GENOMIC DNA]</scope>
    <source>
        <strain evidence="2">EGGRZ-B1_66</strain>
        <tissue evidence="2">Body</tissue>
    </source>
</reference>
<dbReference type="AlphaFoldDB" id="A0ABD2PZJ5"/>
<keyword evidence="3" id="KW-1185">Reference proteome</keyword>
<gene>
    <name evidence="2" type="ORF">Ciccas_008562</name>
</gene>
<sequence length="87" mass="9658">MNENSKQATFDKVSSSDDGKKERASIRFSLRDDSDAETNIAGYSAATIMNSVSTEADTESDVAAKKRRRRRDKRADSIVVCEFNACM</sequence>